<protein>
    <recommendedName>
        <fullName evidence="3">DUF1565 domain-containing protein</fullName>
    </recommendedName>
</protein>
<dbReference type="InterPro" id="IPR012334">
    <property type="entry name" value="Pectin_lyas_fold"/>
</dbReference>
<dbReference type="AlphaFoldDB" id="A0A2A4X0G6"/>
<organism evidence="1 2">
    <name type="scientific">SAR86 cluster bacterium</name>
    <dbReference type="NCBI Taxonomy" id="2030880"/>
    <lineage>
        <taxon>Bacteria</taxon>
        <taxon>Pseudomonadati</taxon>
        <taxon>Pseudomonadota</taxon>
        <taxon>Gammaproteobacteria</taxon>
        <taxon>SAR86 cluster</taxon>
    </lineage>
</organism>
<name>A0A2A4X0G6_9GAMM</name>
<dbReference type="EMBL" id="NVUL01000064">
    <property type="protein sequence ID" value="PCI75966.1"/>
    <property type="molecule type" value="Genomic_DNA"/>
</dbReference>
<evidence type="ECO:0000313" key="2">
    <source>
        <dbReference type="Proteomes" id="UP000218767"/>
    </source>
</evidence>
<evidence type="ECO:0000313" key="1">
    <source>
        <dbReference type="EMBL" id="PCI75966.1"/>
    </source>
</evidence>
<reference evidence="2" key="1">
    <citation type="submission" date="2017-08" db="EMBL/GenBank/DDBJ databases">
        <title>A dynamic microbial community with high functional redundancy inhabits the cold, oxic subseafloor aquifer.</title>
        <authorList>
            <person name="Tully B.J."/>
            <person name="Wheat C.G."/>
            <person name="Glazer B.T."/>
            <person name="Huber J.A."/>
        </authorList>
    </citation>
    <scope>NUCLEOTIDE SEQUENCE [LARGE SCALE GENOMIC DNA]</scope>
</reference>
<proteinExistence type="predicted"/>
<accession>A0A2A4X0G6</accession>
<gene>
    <name evidence="1" type="ORF">COB20_11785</name>
</gene>
<comment type="caution">
    <text evidence="1">The sequence shown here is derived from an EMBL/GenBank/DDBJ whole genome shotgun (WGS) entry which is preliminary data.</text>
</comment>
<dbReference type="InterPro" id="IPR011050">
    <property type="entry name" value="Pectin_lyase_fold/virulence"/>
</dbReference>
<sequence>MNRIVQPIKCIRSLCNFRNIGDFRILIIPAFLVLAFSPIVSAQQGSGRFYVSADAGNNGNGSQARPFSSLSEAESASKAGDTIYLVSNNQGMLIDGGITLKPRQKLLGVDANGNVLEDVNQRVQLTNTASLPGGVMVQLADNNEVAGIHFMNMGNYAITGENTNYSGTYIHHTSFTGNAGEHIEDERGLVYAISFNGTEGDLTDIRVEDSRFYYGEDLGAIRVFQSGDSRGSYLFQRNDFSDLGGRAYFVRTQHNSRVETTILDSTADNIGRGNRNSDSIIPYLMGQSEQIMLVRNYHFKNTNQEGNASNTGIEAYMFGNPRPDEANWCTACKLTFKIFDSVIENAVTDGIQFSNAGTNSELVYEIRGTKIIGGNPRQGGGAISLNLQSTADSGSHTTLLVENTEMIGTTGYGFAMNNRGGGEFAAVIDFGGGALGSVGKNSFVDNERGAMRVPPSRITASDNWWNGGLPRVYNAEDEVFPDSGVEFAPLLNENPR</sequence>
<dbReference type="SUPFAM" id="SSF51126">
    <property type="entry name" value="Pectin lyase-like"/>
    <property type="match status" value="1"/>
</dbReference>
<dbReference type="Gene3D" id="2.160.20.10">
    <property type="entry name" value="Single-stranded right-handed beta-helix, Pectin lyase-like"/>
    <property type="match status" value="1"/>
</dbReference>
<evidence type="ECO:0008006" key="3">
    <source>
        <dbReference type="Google" id="ProtNLM"/>
    </source>
</evidence>
<dbReference type="Proteomes" id="UP000218767">
    <property type="component" value="Unassembled WGS sequence"/>
</dbReference>